<name>A0A512H3D5_9PROT</name>
<feature type="compositionally biased region" description="Pro residues" evidence="1">
    <location>
        <begin position="74"/>
        <end position="85"/>
    </location>
</feature>
<reference evidence="3 4" key="1">
    <citation type="submission" date="2019-07" db="EMBL/GenBank/DDBJ databases">
        <title>Whole genome shotgun sequence of Rhodospirillum oryzae NBRC 107573.</title>
        <authorList>
            <person name="Hosoyama A."/>
            <person name="Uohara A."/>
            <person name="Ohji S."/>
            <person name="Ichikawa N."/>
        </authorList>
    </citation>
    <scope>NUCLEOTIDE SEQUENCE [LARGE SCALE GENOMIC DNA]</scope>
    <source>
        <strain evidence="3 4">NBRC 107573</strain>
    </source>
</reference>
<accession>A0A512H3D5</accession>
<gene>
    <name evidence="3" type="ORF">ROR02_01030</name>
</gene>
<sequence>MRPPRRLGAVVTLALVVAVAACARVAPNRPVEGAPYPVRYPFETPGLYAPTYPADAAERQRLRDKALDDQGRLLPPPPLPPDPGS</sequence>
<feature type="region of interest" description="Disordered" evidence="1">
    <location>
        <begin position="63"/>
        <end position="85"/>
    </location>
</feature>
<keyword evidence="2" id="KW-0732">Signal</keyword>
<feature type="signal peptide" evidence="2">
    <location>
        <begin position="1"/>
        <end position="23"/>
    </location>
</feature>
<protein>
    <recommendedName>
        <fullName evidence="5">Lipoprotein</fullName>
    </recommendedName>
</protein>
<comment type="caution">
    <text evidence="3">The sequence shown here is derived from an EMBL/GenBank/DDBJ whole genome shotgun (WGS) entry which is preliminary data.</text>
</comment>
<dbReference type="RefSeq" id="WP_147162045.1">
    <property type="nucleotide sequence ID" value="NZ_BJZO01000002.1"/>
</dbReference>
<evidence type="ECO:0000256" key="2">
    <source>
        <dbReference type="SAM" id="SignalP"/>
    </source>
</evidence>
<evidence type="ECO:0000313" key="4">
    <source>
        <dbReference type="Proteomes" id="UP000321567"/>
    </source>
</evidence>
<evidence type="ECO:0008006" key="5">
    <source>
        <dbReference type="Google" id="ProtNLM"/>
    </source>
</evidence>
<organism evidence="3 4">
    <name type="scientific">Pararhodospirillum oryzae</name>
    <dbReference type="NCBI Taxonomy" id="478448"/>
    <lineage>
        <taxon>Bacteria</taxon>
        <taxon>Pseudomonadati</taxon>
        <taxon>Pseudomonadota</taxon>
        <taxon>Alphaproteobacteria</taxon>
        <taxon>Rhodospirillales</taxon>
        <taxon>Rhodospirillaceae</taxon>
        <taxon>Pararhodospirillum</taxon>
    </lineage>
</organism>
<feature type="chain" id="PRO_5022012964" description="Lipoprotein" evidence="2">
    <location>
        <begin position="24"/>
        <end position="85"/>
    </location>
</feature>
<dbReference type="AlphaFoldDB" id="A0A512H3D5"/>
<dbReference type="EMBL" id="BJZO01000002">
    <property type="protein sequence ID" value="GEO79972.1"/>
    <property type="molecule type" value="Genomic_DNA"/>
</dbReference>
<evidence type="ECO:0000256" key="1">
    <source>
        <dbReference type="SAM" id="MobiDB-lite"/>
    </source>
</evidence>
<dbReference type="Proteomes" id="UP000321567">
    <property type="component" value="Unassembled WGS sequence"/>
</dbReference>
<dbReference type="PROSITE" id="PS51257">
    <property type="entry name" value="PROKAR_LIPOPROTEIN"/>
    <property type="match status" value="1"/>
</dbReference>
<keyword evidence="4" id="KW-1185">Reference proteome</keyword>
<proteinExistence type="predicted"/>
<evidence type="ECO:0000313" key="3">
    <source>
        <dbReference type="EMBL" id="GEO79972.1"/>
    </source>
</evidence>